<dbReference type="EMBL" id="JAIWYP010000001">
    <property type="protein sequence ID" value="KAH3881055.1"/>
    <property type="molecule type" value="Genomic_DNA"/>
</dbReference>
<evidence type="ECO:0000313" key="2">
    <source>
        <dbReference type="Proteomes" id="UP000828390"/>
    </source>
</evidence>
<accession>A0A9D4RW28</accession>
<reference evidence="1" key="2">
    <citation type="submission" date="2020-11" db="EMBL/GenBank/DDBJ databases">
        <authorList>
            <person name="McCartney M.A."/>
            <person name="Auch B."/>
            <person name="Kono T."/>
            <person name="Mallez S."/>
            <person name="Becker A."/>
            <person name="Gohl D.M."/>
            <person name="Silverstein K.A.T."/>
            <person name="Koren S."/>
            <person name="Bechman K.B."/>
            <person name="Herman A."/>
            <person name="Abrahante J.E."/>
            <person name="Garbe J."/>
        </authorList>
    </citation>
    <scope>NUCLEOTIDE SEQUENCE</scope>
    <source>
        <strain evidence="1">Duluth1</strain>
        <tissue evidence="1">Whole animal</tissue>
    </source>
</reference>
<gene>
    <name evidence="1" type="ORF">DPMN_004979</name>
</gene>
<dbReference type="AlphaFoldDB" id="A0A9D4RW28"/>
<evidence type="ECO:0000313" key="1">
    <source>
        <dbReference type="EMBL" id="KAH3881055.1"/>
    </source>
</evidence>
<comment type="caution">
    <text evidence="1">The sequence shown here is derived from an EMBL/GenBank/DDBJ whole genome shotgun (WGS) entry which is preliminary data.</text>
</comment>
<proteinExistence type="predicted"/>
<keyword evidence="2" id="KW-1185">Reference proteome</keyword>
<name>A0A9D4RW28_DREPO</name>
<sequence length="240" mass="26580">MIHTDRGIQQLEIQMMFEWIGKVPEVPVYRTDHNIPSAVLKMCLSQLIYYLDRTGQHSDQTTISTTTPPTSSLLVPTRTDAFTSQTPEHTDTTKAHSASFAFSSTDFATQATSKGTDTTVPSTVTDMLTLTAPFASINAASGSTLTSSQYGSTTVFTWPPSMVFYGPISATSSHPTYPTTSHAFQYLRNRDFNGRYKHYLLASKQLIQMVRGETVLSSNVTILEMIRRSCKVVVDNRVCL</sequence>
<dbReference type="Proteomes" id="UP000828390">
    <property type="component" value="Unassembled WGS sequence"/>
</dbReference>
<protein>
    <submittedName>
        <fullName evidence="1">Uncharacterized protein</fullName>
    </submittedName>
</protein>
<reference evidence="1" key="1">
    <citation type="journal article" date="2019" name="bioRxiv">
        <title>The Genome of the Zebra Mussel, Dreissena polymorpha: A Resource for Invasive Species Research.</title>
        <authorList>
            <person name="McCartney M.A."/>
            <person name="Auch B."/>
            <person name="Kono T."/>
            <person name="Mallez S."/>
            <person name="Zhang Y."/>
            <person name="Obille A."/>
            <person name="Becker A."/>
            <person name="Abrahante J.E."/>
            <person name="Garbe J."/>
            <person name="Badalamenti J.P."/>
            <person name="Herman A."/>
            <person name="Mangelson H."/>
            <person name="Liachko I."/>
            <person name="Sullivan S."/>
            <person name="Sone E.D."/>
            <person name="Koren S."/>
            <person name="Silverstein K.A.T."/>
            <person name="Beckman K.B."/>
            <person name="Gohl D.M."/>
        </authorList>
    </citation>
    <scope>NUCLEOTIDE SEQUENCE</scope>
    <source>
        <strain evidence="1">Duluth1</strain>
        <tissue evidence="1">Whole animal</tissue>
    </source>
</reference>
<organism evidence="1 2">
    <name type="scientific">Dreissena polymorpha</name>
    <name type="common">Zebra mussel</name>
    <name type="synonym">Mytilus polymorpha</name>
    <dbReference type="NCBI Taxonomy" id="45954"/>
    <lineage>
        <taxon>Eukaryota</taxon>
        <taxon>Metazoa</taxon>
        <taxon>Spiralia</taxon>
        <taxon>Lophotrochozoa</taxon>
        <taxon>Mollusca</taxon>
        <taxon>Bivalvia</taxon>
        <taxon>Autobranchia</taxon>
        <taxon>Heteroconchia</taxon>
        <taxon>Euheterodonta</taxon>
        <taxon>Imparidentia</taxon>
        <taxon>Neoheterodontei</taxon>
        <taxon>Myida</taxon>
        <taxon>Dreissenoidea</taxon>
        <taxon>Dreissenidae</taxon>
        <taxon>Dreissena</taxon>
    </lineage>
</organism>